<reference evidence="2 3" key="1">
    <citation type="submission" date="2016-04" db="EMBL/GenBank/DDBJ databases">
        <title>Genome analyses suggest a sexual origin of heterokaryosis in a supposedly ancient asexual fungus.</title>
        <authorList>
            <person name="Ropars J."/>
            <person name="Sedzielewska K."/>
            <person name="Noel J."/>
            <person name="Charron P."/>
            <person name="Farinelli L."/>
            <person name="Marton T."/>
            <person name="Kruger M."/>
            <person name="Pelin A."/>
            <person name="Brachmann A."/>
            <person name="Corradi N."/>
        </authorList>
    </citation>
    <scope>NUCLEOTIDE SEQUENCE [LARGE SCALE GENOMIC DNA]</scope>
    <source>
        <strain evidence="2 3">C2</strain>
    </source>
</reference>
<evidence type="ECO:0000313" key="3">
    <source>
        <dbReference type="Proteomes" id="UP000233469"/>
    </source>
</evidence>
<feature type="compositionally biased region" description="Polar residues" evidence="1">
    <location>
        <begin position="1"/>
        <end position="11"/>
    </location>
</feature>
<dbReference type="VEuPathDB" id="FungiDB:RhiirFUN_008525"/>
<gene>
    <name evidence="2" type="ORF">RhiirC2_771903</name>
</gene>
<dbReference type="EMBL" id="LLXL01000155">
    <property type="protein sequence ID" value="PKK76962.1"/>
    <property type="molecule type" value="Genomic_DNA"/>
</dbReference>
<sequence>MSDTESMSSDNSDNELFTEEFLENIPEDSDSSDNKNNESYFNNTSYNTELNSTLRLEVGLTFLTWKAAFEYIKKWAHEQGFYGYTRMIQRIIKLNHQKHIDLAANDLLACRFDADKAFTKPMLEDIEWMCLYGQLKPLEIKHQLGNDVSRLLVHLEKCKDYDCRWIIFKDWDHETNTLTKIFWMTPNQIEAWCQFSDVIINDNTAKTNCYEMALSFFVAIDSNMKS</sequence>
<evidence type="ECO:0000256" key="1">
    <source>
        <dbReference type="SAM" id="MobiDB-lite"/>
    </source>
</evidence>
<dbReference type="VEuPathDB" id="FungiDB:FUN_002648"/>
<feature type="region of interest" description="Disordered" evidence="1">
    <location>
        <begin position="1"/>
        <end position="40"/>
    </location>
</feature>
<organism evidence="2 3">
    <name type="scientific">Rhizophagus irregularis</name>
    <dbReference type="NCBI Taxonomy" id="588596"/>
    <lineage>
        <taxon>Eukaryota</taxon>
        <taxon>Fungi</taxon>
        <taxon>Fungi incertae sedis</taxon>
        <taxon>Mucoromycota</taxon>
        <taxon>Glomeromycotina</taxon>
        <taxon>Glomeromycetes</taxon>
        <taxon>Glomerales</taxon>
        <taxon>Glomeraceae</taxon>
        <taxon>Rhizophagus</taxon>
    </lineage>
</organism>
<feature type="compositionally biased region" description="Acidic residues" evidence="1">
    <location>
        <begin position="12"/>
        <end position="31"/>
    </location>
</feature>
<name>A0A2N1NSU3_9GLOM</name>
<reference evidence="2 3" key="2">
    <citation type="submission" date="2017-10" db="EMBL/GenBank/DDBJ databases">
        <title>Extensive intraspecific genome diversity in a model arbuscular mycorrhizal fungus.</title>
        <authorList>
            <person name="Chen E.C.H."/>
            <person name="Morin E."/>
            <person name="Baudet D."/>
            <person name="Noel J."/>
            <person name="Ndikumana S."/>
            <person name="Charron P."/>
            <person name="St-Onge C."/>
            <person name="Giorgi J."/>
            <person name="Grigoriev I.V."/>
            <person name="Roux C."/>
            <person name="Martin F.M."/>
            <person name="Corradi N."/>
        </authorList>
    </citation>
    <scope>NUCLEOTIDE SEQUENCE [LARGE SCALE GENOMIC DNA]</scope>
    <source>
        <strain evidence="2 3">C2</strain>
    </source>
</reference>
<dbReference type="Proteomes" id="UP000233469">
    <property type="component" value="Unassembled WGS sequence"/>
</dbReference>
<comment type="caution">
    <text evidence="2">The sequence shown here is derived from an EMBL/GenBank/DDBJ whole genome shotgun (WGS) entry which is preliminary data.</text>
</comment>
<dbReference type="VEuPathDB" id="FungiDB:RhiirA1_464155"/>
<accession>A0A2N1NSU3</accession>
<dbReference type="AlphaFoldDB" id="A0A2N1NSU3"/>
<evidence type="ECO:0000313" key="2">
    <source>
        <dbReference type="EMBL" id="PKK76962.1"/>
    </source>
</evidence>
<proteinExistence type="predicted"/>
<protein>
    <submittedName>
        <fullName evidence="2">Uncharacterized protein</fullName>
    </submittedName>
</protein>